<dbReference type="Proteomes" id="UP000051913">
    <property type="component" value="Unassembled WGS sequence"/>
</dbReference>
<keyword evidence="2" id="KW-1185">Reference proteome</keyword>
<name>A0A0R3LRW9_9BRAD</name>
<proteinExistence type="predicted"/>
<accession>A0A0R3LRW9</accession>
<protein>
    <submittedName>
        <fullName evidence="1">Uncharacterized protein</fullName>
    </submittedName>
</protein>
<evidence type="ECO:0000313" key="1">
    <source>
        <dbReference type="EMBL" id="KRR10548.1"/>
    </source>
</evidence>
<comment type="caution">
    <text evidence="1">The sequence shown here is derived from an EMBL/GenBank/DDBJ whole genome shotgun (WGS) entry which is preliminary data.</text>
</comment>
<dbReference type="EMBL" id="LLXX01000050">
    <property type="protein sequence ID" value="KRR10548.1"/>
    <property type="molecule type" value="Genomic_DNA"/>
</dbReference>
<dbReference type="AlphaFoldDB" id="A0A0R3LRW9"/>
<evidence type="ECO:0000313" key="2">
    <source>
        <dbReference type="Proteomes" id="UP000051913"/>
    </source>
</evidence>
<reference evidence="1 2" key="1">
    <citation type="submission" date="2014-03" db="EMBL/GenBank/DDBJ databases">
        <title>Bradyrhizobium valentinum sp. nov., isolated from effective nodules of Lupinus mariae-josephae, a lupine endemic of basic-lime soils in Eastern Spain.</title>
        <authorList>
            <person name="Duran D."/>
            <person name="Rey L."/>
            <person name="Navarro A."/>
            <person name="Busquets A."/>
            <person name="Imperial J."/>
            <person name="Ruiz-Argueso T."/>
        </authorList>
    </citation>
    <scope>NUCLEOTIDE SEQUENCE [LARGE SCALE GENOMIC DNA]</scope>
    <source>
        <strain evidence="1 2">LmjM3</strain>
    </source>
</reference>
<dbReference type="RefSeq" id="WP_057849891.1">
    <property type="nucleotide sequence ID" value="NZ_LLXX01000050.1"/>
</dbReference>
<gene>
    <name evidence="1" type="ORF">CP49_12245</name>
</gene>
<organism evidence="1 2">
    <name type="scientific">Bradyrhizobium valentinum</name>
    <dbReference type="NCBI Taxonomy" id="1518501"/>
    <lineage>
        <taxon>Bacteria</taxon>
        <taxon>Pseudomonadati</taxon>
        <taxon>Pseudomonadota</taxon>
        <taxon>Alphaproteobacteria</taxon>
        <taxon>Hyphomicrobiales</taxon>
        <taxon>Nitrobacteraceae</taxon>
        <taxon>Bradyrhizobium</taxon>
    </lineage>
</organism>
<sequence length="67" mass="7352">MKYATARRYADPEKVARRILEIANAVEPIQGRIYIEKISEPFLFGTAAARPNMVQASNSPSTAAGSR</sequence>